<sequence>MDLKTYGTLLNEKAHLSVRARRHRRTRAATPVDLSKWMSRIPDTAPISSLTIPGTHDSTAYDVVWPFVATQSLTLDEQLLSGIRYFDFRCGLRHNVLEMVHGRALLGRTLASCLAILYDFLASHPTEALIVQLKQDRSPEDSDLPFVDAVWSLLDPDTDKWRLTPTTPLFADLRGRIQLLRRFPGPPYRGIDVLKWEDNPERPFMIKTWSGTELVIQDHYNPSEPLTLPEFVERKAADVVGMLELAAGDGRMRRWYINFASAYQFNLYFQSSPHDVAVGGWWYYRWVEGVNRRLAEWLKEKKGAKRRYGIVAMDYPTKPEAELAGLLVATNFATDGERVKVSSRAVVMMALVLLAIFVAGTLLVLIHGPAEGHWCPPFLHACAVRPGFGQELLTEAG</sequence>
<accession>A0A4U7AQT8</accession>
<dbReference type="InterPro" id="IPR017946">
    <property type="entry name" value="PLC-like_Pdiesterase_TIM-brl"/>
</dbReference>
<dbReference type="InterPro" id="IPR051057">
    <property type="entry name" value="PI-PLC_domain"/>
</dbReference>
<dbReference type="Gene3D" id="3.20.20.190">
    <property type="entry name" value="Phosphatidylinositol (PI) phosphodiesterase"/>
    <property type="match status" value="1"/>
</dbReference>
<keyword evidence="3" id="KW-0378">Hydrolase</keyword>
<dbReference type="PANTHER" id="PTHR13593:SF113">
    <property type="entry name" value="SI:DKEY-266F7.9"/>
    <property type="match status" value="1"/>
</dbReference>
<dbReference type="Proteomes" id="UP000308133">
    <property type="component" value="Unassembled WGS sequence"/>
</dbReference>
<feature type="transmembrane region" description="Helical" evidence="1">
    <location>
        <begin position="345"/>
        <end position="366"/>
    </location>
</feature>
<evidence type="ECO:0000313" key="4">
    <source>
        <dbReference type="Proteomes" id="UP000308133"/>
    </source>
</evidence>
<dbReference type="AlphaFoldDB" id="A0A4U7AQT8"/>
<dbReference type="EMBL" id="PTQR01000088">
    <property type="protein sequence ID" value="TKX20573.1"/>
    <property type="molecule type" value="Genomic_DNA"/>
</dbReference>
<keyword evidence="1" id="KW-1133">Transmembrane helix</keyword>
<dbReference type="GO" id="GO:0006629">
    <property type="term" value="P:lipid metabolic process"/>
    <property type="evidence" value="ECO:0007669"/>
    <property type="project" value="InterPro"/>
</dbReference>
<name>A0A4U7AQT8_9PEZI</name>
<evidence type="ECO:0000259" key="2">
    <source>
        <dbReference type="SMART" id="SM00148"/>
    </source>
</evidence>
<dbReference type="PROSITE" id="PS50007">
    <property type="entry name" value="PIPLC_X_DOMAIN"/>
    <property type="match status" value="1"/>
</dbReference>
<dbReference type="PANTHER" id="PTHR13593">
    <property type="match status" value="1"/>
</dbReference>
<keyword evidence="1" id="KW-0812">Transmembrane</keyword>
<dbReference type="GO" id="GO:0008081">
    <property type="term" value="F:phosphoric diester hydrolase activity"/>
    <property type="evidence" value="ECO:0007669"/>
    <property type="project" value="InterPro"/>
</dbReference>
<dbReference type="InterPro" id="IPR000909">
    <property type="entry name" value="PLipase_C_PInositol-sp_X_dom"/>
</dbReference>
<comment type="caution">
    <text evidence="3">The sequence shown here is derived from an EMBL/GenBank/DDBJ whole genome shotgun (WGS) entry which is preliminary data.</text>
</comment>
<evidence type="ECO:0000313" key="3">
    <source>
        <dbReference type="EMBL" id="TKX20573.1"/>
    </source>
</evidence>
<proteinExistence type="predicted"/>
<feature type="domain" description="Phosphatidylinositol-specific phospholipase C X" evidence="2">
    <location>
        <begin position="43"/>
        <end position="182"/>
    </location>
</feature>
<dbReference type="SUPFAM" id="SSF51695">
    <property type="entry name" value="PLC-like phosphodiesterases"/>
    <property type="match status" value="1"/>
</dbReference>
<keyword evidence="1" id="KW-0472">Membrane</keyword>
<protein>
    <submittedName>
        <fullName evidence="3">Phosphoric diester hydrolase-like protein</fullName>
    </submittedName>
</protein>
<evidence type="ECO:0000256" key="1">
    <source>
        <dbReference type="SAM" id="Phobius"/>
    </source>
</evidence>
<reference evidence="3 4" key="1">
    <citation type="submission" date="2018-02" db="EMBL/GenBank/DDBJ databases">
        <title>Draft genome sequences of Elsinoe sp., causing black scab on jojoba.</title>
        <authorList>
            <person name="Stodart B."/>
            <person name="Jeffress S."/>
            <person name="Ash G."/>
            <person name="Arun Chinnappa K."/>
        </authorList>
    </citation>
    <scope>NUCLEOTIDE SEQUENCE [LARGE SCALE GENOMIC DNA]</scope>
    <source>
        <strain evidence="3 4">Hillstone_2</strain>
    </source>
</reference>
<dbReference type="CDD" id="cd08586">
    <property type="entry name" value="PI-PLCc_BcPLC_like"/>
    <property type="match status" value="1"/>
</dbReference>
<dbReference type="SMART" id="SM00148">
    <property type="entry name" value="PLCXc"/>
    <property type="match status" value="1"/>
</dbReference>
<gene>
    <name evidence="3" type="ORF">C1H76_7384</name>
</gene>
<organism evidence="3 4">
    <name type="scientific">Elsinoe australis</name>
    <dbReference type="NCBI Taxonomy" id="40998"/>
    <lineage>
        <taxon>Eukaryota</taxon>
        <taxon>Fungi</taxon>
        <taxon>Dikarya</taxon>
        <taxon>Ascomycota</taxon>
        <taxon>Pezizomycotina</taxon>
        <taxon>Dothideomycetes</taxon>
        <taxon>Dothideomycetidae</taxon>
        <taxon>Myriangiales</taxon>
        <taxon>Elsinoaceae</taxon>
        <taxon>Elsinoe</taxon>
    </lineage>
</organism>